<dbReference type="Pfam" id="PF14021">
    <property type="entry name" value="TNT"/>
    <property type="match status" value="1"/>
</dbReference>
<dbReference type="InterPro" id="IPR057746">
    <property type="entry name" value="CpnT-like_N"/>
</dbReference>
<feature type="compositionally biased region" description="Low complexity" evidence="1">
    <location>
        <begin position="353"/>
        <end position="363"/>
    </location>
</feature>
<dbReference type="AlphaFoldDB" id="A0A5N0V215"/>
<feature type="domain" description="Outer membrane channel protein CpnT-like N-terminal" evidence="3">
    <location>
        <begin position="12"/>
        <end position="116"/>
    </location>
</feature>
<evidence type="ECO:0000313" key="4">
    <source>
        <dbReference type="EMBL" id="KAA9158919.1"/>
    </source>
</evidence>
<feature type="compositionally biased region" description="Polar residues" evidence="1">
    <location>
        <begin position="319"/>
        <end position="334"/>
    </location>
</feature>
<accession>A0A5N0V215</accession>
<evidence type="ECO:0000259" key="2">
    <source>
        <dbReference type="Pfam" id="PF14021"/>
    </source>
</evidence>
<dbReference type="PANTHER" id="PTHR42059">
    <property type="entry name" value="TNT DOMAIN-CONTAINING PROTEIN"/>
    <property type="match status" value="1"/>
</dbReference>
<gene>
    <name evidence="4" type="ORF">FPZ12_021695</name>
</gene>
<evidence type="ECO:0000256" key="1">
    <source>
        <dbReference type="SAM" id="MobiDB-lite"/>
    </source>
</evidence>
<proteinExistence type="predicted"/>
<comment type="caution">
    <text evidence="4">The sequence shown here is derived from an EMBL/GenBank/DDBJ whole genome shotgun (WGS) entry which is preliminary data.</text>
</comment>
<feature type="region of interest" description="Disordered" evidence="1">
    <location>
        <begin position="219"/>
        <end position="402"/>
    </location>
</feature>
<dbReference type="Proteomes" id="UP000319769">
    <property type="component" value="Unassembled WGS sequence"/>
</dbReference>
<feature type="compositionally biased region" description="Pro residues" evidence="1">
    <location>
        <begin position="337"/>
        <end position="352"/>
    </location>
</feature>
<dbReference type="InterPro" id="IPR025331">
    <property type="entry name" value="TNT"/>
</dbReference>
<dbReference type="GO" id="GO:0050135">
    <property type="term" value="F:NADP+ nucleosidase activity"/>
    <property type="evidence" value="ECO:0007669"/>
    <property type="project" value="InterPro"/>
</dbReference>
<feature type="compositionally biased region" description="Pro residues" evidence="1">
    <location>
        <begin position="242"/>
        <end position="253"/>
    </location>
</feature>
<feature type="region of interest" description="Disordered" evidence="1">
    <location>
        <begin position="505"/>
        <end position="524"/>
    </location>
</feature>
<evidence type="ECO:0000259" key="3">
    <source>
        <dbReference type="Pfam" id="PF25547"/>
    </source>
</evidence>
<feature type="domain" description="TNT" evidence="2">
    <location>
        <begin position="567"/>
        <end position="652"/>
    </location>
</feature>
<dbReference type="EMBL" id="VMNW02000032">
    <property type="protein sequence ID" value="KAA9158919.1"/>
    <property type="molecule type" value="Genomic_DNA"/>
</dbReference>
<reference evidence="4" key="1">
    <citation type="submission" date="2019-09" db="EMBL/GenBank/DDBJ databases">
        <authorList>
            <person name="Teo W.F.A."/>
            <person name="Duangmal K."/>
        </authorList>
    </citation>
    <scope>NUCLEOTIDE SEQUENCE [LARGE SCALE GENOMIC DNA]</scope>
    <source>
        <strain evidence="4">K81G1</strain>
    </source>
</reference>
<dbReference type="RefSeq" id="WP_144748297.1">
    <property type="nucleotide sequence ID" value="NZ_VMNW02000032.1"/>
</dbReference>
<dbReference type="OrthoDB" id="4745173at2"/>
<sequence length="658" mass="68128">MGIELPKELADVAAATGLSWPQADEDKLREQAGAWRDAQGKLQALAGDADRTAGDAIGALSGPSAQAAGGMWSGYTHPENGELTHAVRGAGEAADRLDDAADKVASTKVEMVRQLVDAAKNRDAAQTAASAGHPTALLGVDTILQGTATNLTSLTDGLAGAVGPEGRAQGEVPVDPNPGTHGGHGQSGLLSTVTGVPDKLLSTVDSAVPVPGESAPAVLVGADGQPPEHPIHDVLPSDRPEVAPPVAPEPAPAQQPLVDDSPATGPIPALSNADAGTGPIQIPVAPHQPAQYGGFLHSGGFDDVPTPATGTPAVHPHAQSGTVASGFTEASFSGSPAAPPPAAPLPPQPIAPAQPSYVAQPPQFGGPPPVAPPAAPGAPVSGGPVPGAPAAGAQQQQQMPFRPRQVAPVPYAPQQNYVPPPPADVPPLGSPRQERESIVALFRVHMFPLGHLPVAADKPARQLPPPPPDFDYAPGLRFPPHDHPQSGLIETEDALSRVREGYARLPTPPAEPPEELTERHDPLGGLHERDWDRRFLVGLRDSVPEYAWPPGELYPEGGREPGEPEILAVGTQLDRFGNTGGRVFAPQGTLFAKRSLPPTALASGYRRYEVLREVPMWWAVSAGWFAQPGGGIRYRSVYSADELVTLGYLADVTFEEGE</sequence>
<feature type="compositionally biased region" description="Pro residues" evidence="1">
    <location>
        <begin position="364"/>
        <end position="376"/>
    </location>
</feature>
<evidence type="ECO:0000313" key="5">
    <source>
        <dbReference type="Proteomes" id="UP000319769"/>
    </source>
</evidence>
<dbReference type="PANTHER" id="PTHR42059:SF1">
    <property type="entry name" value="TNT DOMAIN-CONTAINING PROTEIN"/>
    <property type="match status" value="1"/>
</dbReference>
<feature type="compositionally biased region" description="Basic and acidic residues" evidence="1">
    <location>
        <begin position="229"/>
        <end position="241"/>
    </location>
</feature>
<name>A0A5N0V215_9PSEU</name>
<protein>
    <submittedName>
        <fullName evidence="4">DUF4237 domain-containing protein</fullName>
    </submittedName>
</protein>
<keyword evidence="5" id="KW-1185">Reference proteome</keyword>
<dbReference type="InterPro" id="IPR053024">
    <property type="entry name" value="Fungal_surface_NADase"/>
</dbReference>
<dbReference type="Pfam" id="PF25547">
    <property type="entry name" value="WXG100_2"/>
    <property type="match status" value="1"/>
</dbReference>
<organism evidence="4 5">
    <name type="scientific">Amycolatopsis acidicola</name>
    <dbReference type="NCBI Taxonomy" id="2596893"/>
    <lineage>
        <taxon>Bacteria</taxon>
        <taxon>Bacillati</taxon>
        <taxon>Actinomycetota</taxon>
        <taxon>Actinomycetes</taxon>
        <taxon>Pseudonocardiales</taxon>
        <taxon>Pseudonocardiaceae</taxon>
        <taxon>Amycolatopsis</taxon>
    </lineage>
</organism>
<feature type="compositionally biased region" description="Low complexity" evidence="1">
    <location>
        <begin position="377"/>
        <end position="398"/>
    </location>
</feature>